<dbReference type="SUPFAM" id="SSF46785">
    <property type="entry name" value="Winged helix' DNA-binding domain"/>
    <property type="match status" value="1"/>
</dbReference>
<evidence type="ECO:0000313" key="5">
    <source>
        <dbReference type="EMBL" id="MBH8596283.1"/>
    </source>
</evidence>
<dbReference type="PANTHER" id="PTHR33164:SF43">
    <property type="entry name" value="HTH-TYPE TRANSCRIPTIONAL REPRESSOR YETL"/>
    <property type="match status" value="1"/>
</dbReference>
<proteinExistence type="predicted"/>
<accession>A0A8I1AHX9</accession>
<keyword evidence="2" id="KW-0238">DNA-binding</keyword>
<dbReference type="Proteomes" id="UP000633619">
    <property type="component" value="Unassembled WGS sequence"/>
</dbReference>
<keyword evidence="1" id="KW-0805">Transcription regulation</keyword>
<dbReference type="InterPro" id="IPR036390">
    <property type="entry name" value="WH_DNA-bd_sf"/>
</dbReference>
<evidence type="ECO:0000256" key="2">
    <source>
        <dbReference type="ARBA" id="ARBA00023125"/>
    </source>
</evidence>
<evidence type="ECO:0000313" key="6">
    <source>
        <dbReference type="Proteomes" id="UP000633619"/>
    </source>
</evidence>
<evidence type="ECO:0000256" key="1">
    <source>
        <dbReference type="ARBA" id="ARBA00023015"/>
    </source>
</evidence>
<reference evidence="5 6" key="1">
    <citation type="submission" date="2020-12" db="EMBL/GenBank/DDBJ databases">
        <title>WGS of Thermoactinomyces spp.</title>
        <authorList>
            <person name="Cheng K."/>
        </authorList>
    </citation>
    <scope>NUCLEOTIDE SEQUENCE [LARGE SCALE GENOMIC DNA]</scope>
    <source>
        <strain evidence="6">CICC 10671\DSM 43846</strain>
    </source>
</reference>
<dbReference type="GO" id="GO:0003700">
    <property type="term" value="F:DNA-binding transcription factor activity"/>
    <property type="evidence" value="ECO:0007669"/>
    <property type="project" value="InterPro"/>
</dbReference>
<name>A0A8I1AHX9_THEIN</name>
<dbReference type="PROSITE" id="PS50995">
    <property type="entry name" value="HTH_MARR_2"/>
    <property type="match status" value="1"/>
</dbReference>
<dbReference type="GO" id="GO:0006950">
    <property type="term" value="P:response to stress"/>
    <property type="evidence" value="ECO:0007669"/>
    <property type="project" value="TreeGrafter"/>
</dbReference>
<dbReference type="InterPro" id="IPR036388">
    <property type="entry name" value="WH-like_DNA-bd_sf"/>
</dbReference>
<feature type="domain" description="HTH marR-type" evidence="4">
    <location>
        <begin position="7"/>
        <end position="141"/>
    </location>
</feature>
<organism evidence="5 6">
    <name type="scientific">Thermoactinomyces intermedius</name>
    <dbReference type="NCBI Taxonomy" id="2024"/>
    <lineage>
        <taxon>Bacteria</taxon>
        <taxon>Bacillati</taxon>
        <taxon>Bacillota</taxon>
        <taxon>Bacilli</taxon>
        <taxon>Bacillales</taxon>
        <taxon>Thermoactinomycetaceae</taxon>
        <taxon>Thermoactinomyces</taxon>
    </lineage>
</organism>
<dbReference type="InterPro" id="IPR000835">
    <property type="entry name" value="HTH_MarR-typ"/>
</dbReference>
<sequence length="155" mass="18384">MIRDDQMDSLIRLFHRIMALCHLLLREELKKHHLTFSHALVLHFLNVKGASPLVEISKHLDIPLSSLSGMIGRLEEMDMVLRKRDQKDRRIVQIRLTDKSREMIEELSNAQRNKIYAHVKRLNLSSEEMERFIENMQRFIEGVYENRLEKGGTKH</sequence>
<dbReference type="GO" id="GO:0003677">
    <property type="term" value="F:DNA binding"/>
    <property type="evidence" value="ECO:0007669"/>
    <property type="project" value="UniProtKB-KW"/>
</dbReference>
<keyword evidence="3" id="KW-0804">Transcription</keyword>
<dbReference type="InterPro" id="IPR039422">
    <property type="entry name" value="MarR/SlyA-like"/>
</dbReference>
<evidence type="ECO:0000256" key="3">
    <source>
        <dbReference type="ARBA" id="ARBA00023163"/>
    </source>
</evidence>
<comment type="caution">
    <text evidence="5">The sequence shown here is derived from an EMBL/GenBank/DDBJ whole genome shotgun (WGS) entry which is preliminary data.</text>
</comment>
<keyword evidence="6" id="KW-1185">Reference proteome</keyword>
<protein>
    <submittedName>
        <fullName evidence="5">MarR family transcriptional regulator</fullName>
    </submittedName>
</protein>
<dbReference type="Gene3D" id="1.10.10.10">
    <property type="entry name" value="Winged helix-like DNA-binding domain superfamily/Winged helix DNA-binding domain"/>
    <property type="match status" value="1"/>
</dbReference>
<gene>
    <name evidence="5" type="ORF">I8U20_13320</name>
</gene>
<evidence type="ECO:0000259" key="4">
    <source>
        <dbReference type="PROSITE" id="PS50995"/>
    </source>
</evidence>
<dbReference type="RefSeq" id="WP_181732936.1">
    <property type="nucleotide sequence ID" value="NZ_JACEIR010000014.1"/>
</dbReference>
<dbReference type="PANTHER" id="PTHR33164">
    <property type="entry name" value="TRANSCRIPTIONAL REGULATOR, MARR FAMILY"/>
    <property type="match status" value="1"/>
</dbReference>
<dbReference type="SMART" id="SM00347">
    <property type="entry name" value="HTH_MARR"/>
    <property type="match status" value="1"/>
</dbReference>
<dbReference type="Pfam" id="PF22381">
    <property type="entry name" value="Staph_reg_Sar_Rot"/>
    <property type="match status" value="1"/>
</dbReference>
<dbReference type="InterPro" id="IPR055166">
    <property type="entry name" value="Transc_reg_Sar_Rot_HTH"/>
</dbReference>
<dbReference type="AlphaFoldDB" id="A0A8I1AHX9"/>
<dbReference type="PRINTS" id="PR00598">
    <property type="entry name" value="HTHMARR"/>
</dbReference>
<dbReference type="EMBL" id="JAECVW010000012">
    <property type="protein sequence ID" value="MBH8596283.1"/>
    <property type="molecule type" value="Genomic_DNA"/>
</dbReference>